<reference evidence="6 7" key="1">
    <citation type="submission" date="2019-04" db="EMBL/GenBank/DDBJ databases">
        <title>Cohnella sp. nov. isolated from preserved vegetables.</title>
        <authorList>
            <person name="Lin S.-Y."/>
            <person name="Hung M.-H."/>
            <person name="Young C.-C."/>
        </authorList>
    </citation>
    <scope>NUCLEOTIDE SEQUENCE [LARGE SCALE GENOMIC DNA]</scope>
    <source>
        <strain evidence="6 7">CC-MHH1044</strain>
    </source>
</reference>
<comment type="similarity">
    <text evidence="1">Belongs to the glycosyl hydrolase 5 (cellulase A) family.</text>
</comment>
<dbReference type="Gene3D" id="3.20.20.80">
    <property type="entry name" value="Glycosidases"/>
    <property type="match status" value="1"/>
</dbReference>
<dbReference type="Pfam" id="PF00150">
    <property type="entry name" value="Cellulase"/>
    <property type="match status" value="1"/>
</dbReference>
<evidence type="ECO:0000256" key="1">
    <source>
        <dbReference type="ARBA" id="ARBA00005641"/>
    </source>
</evidence>
<dbReference type="CDD" id="cd00063">
    <property type="entry name" value="FN3"/>
    <property type="match status" value="1"/>
</dbReference>
<dbReference type="RefSeq" id="WP_136371266.1">
    <property type="nucleotide sequence ID" value="NZ_SSOB01000023.1"/>
</dbReference>
<dbReference type="PANTHER" id="PTHR34142">
    <property type="entry name" value="ENDO-BETA-1,4-GLUCANASE A"/>
    <property type="match status" value="1"/>
</dbReference>
<feature type="domain" description="CBM6" evidence="5">
    <location>
        <begin position="1114"/>
        <end position="1236"/>
    </location>
</feature>
<proteinExistence type="inferred from homology"/>
<dbReference type="InterPro" id="IPR013783">
    <property type="entry name" value="Ig-like_fold"/>
</dbReference>
<dbReference type="PROSITE" id="PS51175">
    <property type="entry name" value="CBM6"/>
    <property type="match status" value="1"/>
</dbReference>
<dbReference type="Gene3D" id="2.60.40.10">
    <property type="entry name" value="Immunoglobulins"/>
    <property type="match status" value="3"/>
</dbReference>
<evidence type="ECO:0000259" key="5">
    <source>
        <dbReference type="PROSITE" id="PS51175"/>
    </source>
</evidence>
<dbReference type="Pfam" id="PF07705">
    <property type="entry name" value="CARDB"/>
    <property type="match status" value="1"/>
</dbReference>
<feature type="domain" description="Fibronectin type-III" evidence="4">
    <location>
        <begin position="1028"/>
        <end position="1115"/>
    </location>
</feature>
<organism evidence="6 7">
    <name type="scientific">Cohnella fermenti</name>
    <dbReference type="NCBI Taxonomy" id="2565925"/>
    <lineage>
        <taxon>Bacteria</taxon>
        <taxon>Bacillati</taxon>
        <taxon>Bacillota</taxon>
        <taxon>Bacilli</taxon>
        <taxon>Bacillales</taxon>
        <taxon>Paenibacillaceae</taxon>
        <taxon>Cohnella</taxon>
    </lineage>
</organism>
<dbReference type="PANTHER" id="PTHR34142:SF1">
    <property type="entry name" value="GLYCOSIDE HYDROLASE FAMILY 5 DOMAIN-CONTAINING PROTEIN"/>
    <property type="match status" value="1"/>
</dbReference>
<dbReference type="SUPFAM" id="SSF51445">
    <property type="entry name" value="(Trans)glycosidases"/>
    <property type="match status" value="1"/>
</dbReference>
<evidence type="ECO:0000256" key="2">
    <source>
        <dbReference type="ARBA" id="ARBA00022801"/>
    </source>
</evidence>
<dbReference type="InterPro" id="IPR003961">
    <property type="entry name" value="FN3_dom"/>
</dbReference>
<dbReference type="InterPro" id="IPR008979">
    <property type="entry name" value="Galactose-bd-like_sf"/>
</dbReference>
<dbReference type="InterPro" id="IPR036116">
    <property type="entry name" value="FN3_sf"/>
</dbReference>
<dbReference type="Pfam" id="PF02018">
    <property type="entry name" value="CBM_4_9"/>
    <property type="match status" value="3"/>
</dbReference>
<dbReference type="EMBL" id="SSOB01000023">
    <property type="protein sequence ID" value="THF76728.1"/>
    <property type="molecule type" value="Genomic_DNA"/>
</dbReference>
<dbReference type="AlphaFoldDB" id="A0A4S4BPA1"/>
<dbReference type="InterPro" id="IPR011635">
    <property type="entry name" value="CARDB"/>
</dbReference>
<dbReference type="Pfam" id="PF16990">
    <property type="entry name" value="CBM_35"/>
    <property type="match status" value="1"/>
</dbReference>
<dbReference type="InterPro" id="IPR005084">
    <property type="entry name" value="CBM6"/>
</dbReference>
<evidence type="ECO:0000259" key="4">
    <source>
        <dbReference type="PROSITE" id="PS50853"/>
    </source>
</evidence>
<keyword evidence="2" id="KW-0378">Hydrolase</keyword>
<evidence type="ECO:0000256" key="3">
    <source>
        <dbReference type="ARBA" id="ARBA00023295"/>
    </source>
</evidence>
<evidence type="ECO:0008006" key="8">
    <source>
        <dbReference type="Google" id="ProtNLM"/>
    </source>
</evidence>
<sequence length="1241" mass="133405">MRRKQGWKRIYVMLAIGMLLTGLFPQAGRVHADSVTPTGNFQVIGSKIYDPDGNEFIARGTNINGLNWVWSREVTQDADLIQDVWNFNVVRVNSMLKPLAGSPQFTTNNDLDAIVDAFTSRKVVVMFEAHDFTNGIPETNPDDPNKATLADLEDWLEELAEKYSDNPYVWFNLYNEPGGAPVPQYETVSRELISTIRQEAPDNIIVVDGGYSGQDTPAGTDPVSDAQSSILTYGQGIVQGNTNVIFSVHMYGNWNGAVERFEDYIDRVHNKGLAIIIGEFSSNATTSKLYSAVKAAIQVSAEKGIGWLTWCWVNGDGYLTATDDGGGYGVDRTNGDKPTNLTWFGDKVWDYAHGQVPAFDKHDLSVAEVIPDKGRISQGDEIRFAATLQNVGDVDLSGTVKVDFRSGGQVVATGEYTGTIPRFGSASIVSDAITVSSSDMEVTVAIDTTNSTYGIDDDSNNNERTLELSGGSPSGSGYDLMPEAIALSKSQPKYGDLVDIDVTVRNQGDTASPNSWTTINFYVNGIRMNYVGDTVSIPAGETRTFTLENYLITQTKDFALAASLDNKDGDLNHSNDKIFKTILLQSDEENEDVNLVLNPGFESGTATNWQFWGGSGTGSVSSEAGDSHSGDNALKVSSGGGGYYLELEPHTSYVLSAYGKNAVAGDTFSFGIQYNVDNAGTPEKHIVNFNSTDYSFGQFIFTTPDNITAGTTNVFVWKGAGTGAFYLDDITLQKATNLVLNSGFESGAATNWQFWGGSDVGAVTSASDNVHGGVHALEVSRQGGGYYQDLEPNTTYVLSAYGKNANAGDTFSFGVQYDKDDAGTQNKHIITFDSADYTSGQISFTTPDYVKAGTANVFVWKGSGTGAFYLDDITLRKATNLLLNSGFESGTASPWQLWGGSGASAVTDAAGAVNSGSYALEVTHHGGGQYLELEPNTTYIASAYGKNTNADSVSFGVQYQIDDAGTNEQHTTLFFGTTYMTRQTVFTTPAYMKAGTANVFFWKSTNATSASYLDDIVLAKAPIQMPPVPGLLAVTSVTAESAVLSWTAAQDSGQTTGYRIYRDNVYLDTVAGNVLSYEDSGLTPATTYSYVVKAVDEAGNESAASNEVGVTTNWRYEAENAALTGVAVASTRAGYSGNGYIDAASFDAYGDKLAFTVNVPSAGTYRLTFRYADSHDKPNSVLVNGSKQVTSFINSVGAWATLDYGEVELNAGDNAIELVHDYGDYGWVDIDYIEVGYAEQE</sequence>
<evidence type="ECO:0000313" key="7">
    <source>
        <dbReference type="Proteomes" id="UP000310636"/>
    </source>
</evidence>
<protein>
    <recommendedName>
        <fullName evidence="8">Cellulase</fullName>
    </recommendedName>
</protein>
<dbReference type="GO" id="GO:0030246">
    <property type="term" value="F:carbohydrate binding"/>
    <property type="evidence" value="ECO:0007669"/>
    <property type="project" value="InterPro"/>
</dbReference>
<comment type="caution">
    <text evidence="6">The sequence shown here is derived from an EMBL/GenBank/DDBJ whole genome shotgun (WGS) entry which is preliminary data.</text>
</comment>
<keyword evidence="3" id="KW-0326">Glycosidase</keyword>
<name>A0A4S4BPA1_9BACL</name>
<keyword evidence="7" id="KW-1185">Reference proteome</keyword>
<dbReference type="Pfam" id="PF00041">
    <property type="entry name" value="fn3"/>
    <property type="match status" value="1"/>
</dbReference>
<dbReference type="SUPFAM" id="SSF49785">
    <property type="entry name" value="Galactose-binding domain-like"/>
    <property type="match status" value="4"/>
</dbReference>
<dbReference type="SMART" id="SM00060">
    <property type="entry name" value="FN3"/>
    <property type="match status" value="1"/>
</dbReference>
<dbReference type="Proteomes" id="UP000310636">
    <property type="component" value="Unassembled WGS sequence"/>
</dbReference>
<accession>A0A4S4BPA1</accession>
<dbReference type="CDD" id="cd04086">
    <property type="entry name" value="CBM35_mannanase-like"/>
    <property type="match status" value="1"/>
</dbReference>
<dbReference type="PROSITE" id="PS50853">
    <property type="entry name" value="FN3"/>
    <property type="match status" value="1"/>
</dbReference>
<dbReference type="OrthoDB" id="2925485at2"/>
<dbReference type="InterPro" id="IPR017853">
    <property type="entry name" value="GH"/>
</dbReference>
<dbReference type="InterPro" id="IPR001547">
    <property type="entry name" value="Glyco_hydro_5"/>
</dbReference>
<dbReference type="InterPro" id="IPR003305">
    <property type="entry name" value="CenC_carb-bd"/>
</dbReference>
<gene>
    <name evidence="6" type="ORF">E6C55_18350</name>
</gene>
<evidence type="ECO:0000313" key="6">
    <source>
        <dbReference type="EMBL" id="THF76728.1"/>
    </source>
</evidence>
<dbReference type="GO" id="GO:0004553">
    <property type="term" value="F:hydrolase activity, hydrolyzing O-glycosyl compounds"/>
    <property type="evidence" value="ECO:0007669"/>
    <property type="project" value="InterPro"/>
</dbReference>
<dbReference type="SUPFAM" id="SSF49265">
    <property type="entry name" value="Fibronectin type III"/>
    <property type="match status" value="1"/>
</dbReference>
<dbReference type="Gene3D" id="2.60.120.260">
    <property type="entry name" value="Galactose-binding domain-like"/>
    <property type="match status" value="4"/>
</dbReference>
<dbReference type="GO" id="GO:0000272">
    <property type="term" value="P:polysaccharide catabolic process"/>
    <property type="evidence" value="ECO:0007669"/>
    <property type="project" value="InterPro"/>
</dbReference>